<name>A0A9P9IZ53_9PLEO</name>
<evidence type="ECO:0000256" key="5">
    <source>
        <dbReference type="ARBA" id="ARBA00030497"/>
    </source>
</evidence>
<keyword evidence="8" id="KW-1185">Reference proteome</keyword>
<dbReference type="CDD" id="cd00488">
    <property type="entry name" value="PCD_DCoH"/>
    <property type="match status" value="1"/>
</dbReference>
<dbReference type="EMBL" id="JAGMWT010000001">
    <property type="protein sequence ID" value="KAH7139217.1"/>
    <property type="molecule type" value="Genomic_DNA"/>
</dbReference>
<comment type="catalytic activity">
    <reaction evidence="1">
        <text>(4aS,6R)-4a-hydroxy-L-erythro-5,6,7,8-tetrahydrobiopterin = (6R)-L-erythro-6,7-dihydrobiopterin + H2O</text>
        <dbReference type="Rhea" id="RHEA:11920"/>
        <dbReference type="ChEBI" id="CHEBI:15377"/>
        <dbReference type="ChEBI" id="CHEBI:15642"/>
        <dbReference type="ChEBI" id="CHEBI:43120"/>
        <dbReference type="EC" id="4.2.1.96"/>
    </reaction>
</comment>
<proteinExistence type="inferred from homology"/>
<feature type="compositionally biased region" description="Low complexity" evidence="6">
    <location>
        <begin position="41"/>
        <end position="56"/>
    </location>
</feature>
<feature type="region of interest" description="Disordered" evidence="6">
    <location>
        <begin position="39"/>
        <end position="59"/>
    </location>
</feature>
<reference evidence="7" key="1">
    <citation type="journal article" date="2021" name="Nat. Commun.">
        <title>Genetic determinants of endophytism in the Arabidopsis root mycobiome.</title>
        <authorList>
            <person name="Mesny F."/>
            <person name="Miyauchi S."/>
            <person name="Thiergart T."/>
            <person name="Pickel B."/>
            <person name="Atanasova L."/>
            <person name="Karlsson M."/>
            <person name="Huettel B."/>
            <person name="Barry K.W."/>
            <person name="Haridas S."/>
            <person name="Chen C."/>
            <person name="Bauer D."/>
            <person name="Andreopoulos W."/>
            <person name="Pangilinan J."/>
            <person name="LaButti K."/>
            <person name="Riley R."/>
            <person name="Lipzen A."/>
            <person name="Clum A."/>
            <person name="Drula E."/>
            <person name="Henrissat B."/>
            <person name="Kohler A."/>
            <person name="Grigoriev I.V."/>
            <person name="Martin F.M."/>
            <person name="Hacquard S."/>
        </authorList>
    </citation>
    <scope>NUCLEOTIDE SEQUENCE</scope>
    <source>
        <strain evidence="7">MPI-CAGE-CH-0243</strain>
    </source>
</reference>
<dbReference type="PANTHER" id="PTHR12599:SF0">
    <property type="entry name" value="PTERIN-4-ALPHA-CARBINOLAMINE DEHYDRATASE"/>
    <property type="match status" value="1"/>
</dbReference>
<evidence type="ECO:0000313" key="8">
    <source>
        <dbReference type="Proteomes" id="UP000700596"/>
    </source>
</evidence>
<dbReference type="InterPro" id="IPR036428">
    <property type="entry name" value="PCD_sf"/>
</dbReference>
<evidence type="ECO:0000256" key="3">
    <source>
        <dbReference type="ARBA" id="ARBA00013252"/>
    </source>
</evidence>
<dbReference type="PANTHER" id="PTHR12599">
    <property type="entry name" value="PTERIN-4-ALPHA-CARBINOLAMINE DEHYDRATASE"/>
    <property type="match status" value="1"/>
</dbReference>
<gene>
    <name evidence="7" type="ORF">B0J11DRAFT_37870</name>
</gene>
<comment type="caution">
    <text evidence="7">The sequence shown here is derived from an EMBL/GenBank/DDBJ whole genome shotgun (WGS) entry which is preliminary data.</text>
</comment>
<accession>A0A9P9IZ53</accession>
<evidence type="ECO:0000313" key="7">
    <source>
        <dbReference type="EMBL" id="KAH7139217.1"/>
    </source>
</evidence>
<protein>
    <recommendedName>
        <fullName evidence="3">4a-hydroxytetrahydrobiopterin dehydratase</fullName>
        <ecNumber evidence="3">4.2.1.96</ecNumber>
    </recommendedName>
    <alternativeName>
        <fullName evidence="5">4-alpha-hydroxy-tetrahydropterin dehydratase</fullName>
    </alternativeName>
</protein>
<sequence length="173" mass="19574">MTERYLSHTVQRAFRTHGRIRPTLVNNCRSSWLSIAGPARPTFSSSSTTEPLTETSASHTSTRCQAVFSENQPAELPTRLSNLRAWALVPSRMGISRQFTFPTFGAAWSFMTLVADECKIKKHHPSWHNLYNQVTIEWTTHKPKGLSIKDVEMAEFCDRAAQEIVLKSPKSKP</sequence>
<dbReference type="Pfam" id="PF01329">
    <property type="entry name" value="Pterin_4a"/>
    <property type="match status" value="1"/>
</dbReference>
<evidence type="ECO:0000256" key="4">
    <source>
        <dbReference type="ARBA" id="ARBA00023239"/>
    </source>
</evidence>
<dbReference type="EC" id="4.2.1.96" evidence="3"/>
<dbReference type="GO" id="GO:0006729">
    <property type="term" value="P:tetrahydrobiopterin biosynthetic process"/>
    <property type="evidence" value="ECO:0007669"/>
    <property type="project" value="InterPro"/>
</dbReference>
<dbReference type="GO" id="GO:0008124">
    <property type="term" value="F:4-alpha-hydroxytetrahydrobiopterin dehydratase activity"/>
    <property type="evidence" value="ECO:0007669"/>
    <property type="project" value="UniProtKB-EC"/>
</dbReference>
<dbReference type="Gene3D" id="3.30.1360.20">
    <property type="entry name" value="Transcriptional coactivator/pterin dehydratase"/>
    <property type="match status" value="1"/>
</dbReference>
<evidence type="ECO:0000256" key="2">
    <source>
        <dbReference type="ARBA" id="ARBA00006472"/>
    </source>
</evidence>
<dbReference type="Proteomes" id="UP000700596">
    <property type="component" value="Unassembled WGS sequence"/>
</dbReference>
<evidence type="ECO:0000256" key="1">
    <source>
        <dbReference type="ARBA" id="ARBA00001554"/>
    </source>
</evidence>
<dbReference type="AlphaFoldDB" id="A0A9P9IZ53"/>
<keyword evidence="4" id="KW-0456">Lyase</keyword>
<organism evidence="7 8">
    <name type="scientific">Dendryphion nanum</name>
    <dbReference type="NCBI Taxonomy" id="256645"/>
    <lineage>
        <taxon>Eukaryota</taxon>
        <taxon>Fungi</taxon>
        <taxon>Dikarya</taxon>
        <taxon>Ascomycota</taxon>
        <taxon>Pezizomycotina</taxon>
        <taxon>Dothideomycetes</taxon>
        <taxon>Pleosporomycetidae</taxon>
        <taxon>Pleosporales</taxon>
        <taxon>Torulaceae</taxon>
        <taxon>Dendryphion</taxon>
    </lineage>
</organism>
<comment type="similarity">
    <text evidence="2">Belongs to the pterin-4-alpha-carbinolamine dehydratase family.</text>
</comment>
<dbReference type="SUPFAM" id="SSF55248">
    <property type="entry name" value="PCD-like"/>
    <property type="match status" value="1"/>
</dbReference>
<dbReference type="OrthoDB" id="277398at2759"/>
<dbReference type="InterPro" id="IPR001533">
    <property type="entry name" value="Pterin_deHydtase"/>
</dbReference>
<evidence type="ECO:0000256" key="6">
    <source>
        <dbReference type="SAM" id="MobiDB-lite"/>
    </source>
</evidence>